<sequence length="55" mass="6689">MKKLKQHCTNFNVKIRKLILKIFIFLMLNNPQVPINLESYKVEYDLNKQSYDLLF</sequence>
<evidence type="ECO:0000313" key="1">
    <source>
        <dbReference type="EMBL" id="CAK5086615.1"/>
    </source>
</evidence>
<dbReference type="EMBL" id="CAVMJV010000061">
    <property type="protein sequence ID" value="CAK5086615.1"/>
    <property type="molecule type" value="Genomic_DNA"/>
</dbReference>
<reference evidence="1" key="1">
    <citation type="submission" date="2023-11" db="EMBL/GenBank/DDBJ databases">
        <authorList>
            <person name="Poullet M."/>
        </authorList>
    </citation>
    <scope>NUCLEOTIDE SEQUENCE</scope>
    <source>
        <strain evidence="1">E1834</strain>
    </source>
</reference>
<evidence type="ECO:0000313" key="2">
    <source>
        <dbReference type="Proteomes" id="UP001497535"/>
    </source>
</evidence>
<protein>
    <submittedName>
        <fullName evidence="1">Uncharacterized protein</fullName>
    </submittedName>
</protein>
<accession>A0ACB1A5M0</accession>
<gene>
    <name evidence="1" type="ORF">MENTE1834_LOCUS34125</name>
</gene>
<comment type="caution">
    <text evidence="1">The sequence shown here is derived from an EMBL/GenBank/DDBJ whole genome shotgun (WGS) entry which is preliminary data.</text>
</comment>
<keyword evidence="2" id="KW-1185">Reference proteome</keyword>
<organism evidence="1 2">
    <name type="scientific">Meloidogyne enterolobii</name>
    <name type="common">Root-knot nematode worm</name>
    <name type="synonym">Meloidogyne mayaguensis</name>
    <dbReference type="NCBI Taxonomy" id="390850"/>
    <lineage>
        <taxon>Eukaryota</taxon>
        <taxon>Metazoa</taxon>
        <taxon>Ecdysozoa</taxon>
        <taxon>Nematoda</taxon>
        <taxon>Chromadorea</taxon>
        <taxon>Rhabditida</taxon>
        <taxon>Tylenchina</taxon>
        <taxon>Tylenchomorpha</taxon>
        <taxon>Tylenchoidea</taxon>
        <taxon>Meloidogynidae</taxon>
        <taxon>Meloidogyninae</taxon>
        <taxon>Meloidogyne</taxon>
    </lineage>
</organism>
<name>A0ACB1A5M0_MELEN</name>
<dbReference type="Proteomes" id="UP001497535">
    <property type="component" value="Unassembled WGS sequence"/>
</dbReference>
<proteinExistence type="predicted"/>